<dbReference type="SUPFAM" id="SSF69118">
    <property type="entry name" value="AhpD-like"/>
    <property type="match status" value="1"/>
</dbReference>
<organism evidence="2 3">
    <name type="scientific">Nisaea acidiphila</name>
    <dbReference type="NCBI Taxonomy" id="1862145"/>
    <lineage>
        <taxon>Bacteria</taxon>
        <taxon>Pseudomonadati</taxon>
        <taxon>Pseudomonadota</taxon>
        <taxon>Alphaproteobacteria</taxon>
        <taxon>Rhodospirillales</taxon>
        <taxon>Thalassobaculaceae</taxon>
        <taxon>Nisaea</taxon>
    </lineage>
</organism>
<reference evidence="2" key="1">
    <citation type="submission" date="2022-08" db="EMBL/GenBank/DDBJ databases">
        <title>Nisaea acidiphila sp. nov., isolated from a marine algal debris and emended description of the genus Nisaea Urios et al. 2008.</title>
        <authorList>
            <person name="Kwon K."/>
        </authorList>
    </citation>
    <scope>NUCLEOTIDE SEQUENCE</scope>
    <source>
        <strain evidence="2">MEBiC11861</strain>
    </source>
</reference>
<dbReference type="PANTHER" id="PTHR34846:SF11">
    <property type="entry name" value="4-CARBOXYMUCONOLACTONE DECARBOXYLASE FAMILY PROTEIN (AFU_ORTHOLOGUE AFUA_6G11590)"/>
    <property type="match status" value="1"/>
</dbReference>
<proteinExistence type="predicted"/>
<dbReference type="Pfam" id="PF02627">
    <property type="entry name" value="CMD"/>
    <property type="match status" value="1"/>
</dbReference>
<dbReference type="KEGG" id="naci:NUH88_03455"/>
<dbReference type="PANTHER" id="PTHR34846">
    <property type="entry name" value="4-CARBOXYMUCONOLACTONE DECARBOXYLASE FAMILY PROTEIN (AFU_ORTHOLOGUE AFUA_6G11590)"/>
    <property type="match status" value="1"/>
</dbReference>
<dbReference type="AlphaFoldDB" id="A0A9J7AWD9"/>
<feature type="domain" description="Carboxymuconolactone decarboxylase-like" evidence="1">
    <location>
        <begin position="42"/>
        <end position="107"/>
    </location>
</feature>
<dbReference type="InterPro" id="IPR029032">
    <property type="entry name" value="AhpD-like"/>
</dbReference>
<keyword evidence="3" id="KW-1185">Reference proteome</keyword>
<evidence type="ECO:0000259" key="1">
    <source>
        <dbReference type="Pfam" id="PF02627"/>
    </source>
</evidence>
<evidence type="ECO:0000313" key="2">
    <source>
        <dbReference type="EMBL" id="UUX50761.1"/>
    </source>
</evidence>
<evidence type="ECO:0000313" key="3">
    <source>
        <dbReference type="Proteomes" id="UP001060336"/>
    </source>
</evidence>
<protein>
    <submittedName>
        <fullName evidence="2">Carboxymuconolactone decarboxylase family protein</fullName>
    </submittedName>
</protein>
<name>A0A9J7AWD9_9PROT</name>
<gene>
    <name evidence="2" type="ORF">NUH88_03455</name>
</gene>
<dbReference type="EMBL" id="CP102480">
    <property type="protein sequence ID" value="UUX50761.1"/>
    <property type="molecule type" value="Genomic_DNA"/>
</dbReference>
<dbReference type="GO" id="GO:0051920">
    <property type="term" value="F:peroxiredoxin activity"/>
    <property type="evidence" value="ECO:0007669"/>
    <property type="project" value="InterPro"/>
</dbReference>
<dbReference type="InterPro" id="IPR003779">
    <property type="entry name" value="CMD-like"/>
</dbReference>
<dbReference type="Proteomes" id="UP001060336">
    <property type="component" value="Chromosome"/>
</dbReference>
<dbReference type="Gene3D" id="1.20.1290.10">
    <property type="entry name" value="AhpD-like"/>
    <property type="match status" value="1"/>
</dbReference>
<accession>A0A9J7AWD9</accession>
<dbReference type="RefSeq" id="WP_257769988.1">
    <property type="nucleotide sequence ID" value="NZ_CP102480.1"/>
</dbReference>
<sequence length="182" mass="20185">MARVPALKPEDMNDAQRVIHDAIVSGPRGKVEGPLKVWLHSPALADKAQQLGQFARYDSSLEPRLSELAIMVTGRFWGAQFEWSVHKPFALKAGISEAVLDAIRDRRTPPFEKEDERVVHDVSCALHETHKIGDALYAEALEVLGQQKLIDLVGVLGYYTLISMTINAFDVPLEGDQVAELD</sequence>